<comment type="subcellular location">
    <subcellularLocation>
        <location evidence="1">Nucleus</location>
        <location evidence="1">Nucleolus</location>
    </subcellularLocation>
</comment>
<accession>A0A7R9IRJ0</accession>
<protein>
    <recommendedName>
        <fullName evidence="9">TFIIS-type domain-containing protein</fullName>
    </recommendedName>
</protein>
<dbReference type="SMART" id="SM00440">
    <property type="entry name" value="ZnF_C2C2"/>
    <property type="match status" value="1"/>
</dbReference>
<dbReference type="PANTHER" id="PTHR11239">
    <property type="entry name" value="DNA-DIRECTED RNA POLYMERASE"/>
    <property type="match status" value="1"/>
</dbReference>
<organism evidence="10">
    <name type="scientific">Timema tahoe</name>
    <dbReference type="NCBI Taxonomy" id="61484"/>
    <lineage>
        <taxon>Eukaryota</taxon>
        <taxon>Metazoa</taxon>
        <taxon>Ecdysozoa</taxon>
        <taxon>Arthropoda</taxon>
        <taxon>Hexapoda</taxon>
        <taxon>Insecta</taxon>
        <taxon>Pterygota</taxon>
        <taxon>Neoptera</taxon>
        <taxon>Polyneoptera</taxon>
        <taxon>Phasmatodea</taxon>
        <taxon>Timematodea</taxon>
        <taxon>Timematoidea</taxon>
        <taxon>Timematidae</taxon>
        <taxon>Timema</taxon>
    </lineage>
</organism>
<keyword evidence="5" id="KW-0862">Zinc</keyword>
<evidence type="ECO:0000256" key="6">
    <source>
        <dbReference type="ARBA" id="ARBA00023242"/>
    </source>
</evidence>
<dbReference type="InterPro" id="IPR012164">
    <property type="entry name" value="Rpa12/Rpb9/Rpc10/TFS"/>
</dbReference>
<dbReference type="CDD" id="cd10508">
    <property type="entry name" value="Zn-ribbon_RPB9"/>
    <property type="match status" value="1"/>
</dbReference>
<proteinExistence type="inferred from homology"/>
<sequence>MLYPKEDKENKVLLYACRNCDYKQLADSNCIYVNKIMHEIDELTHIVSDVVSDPTLPRSEDHPCPKCNHREAVFFQAQTRRAEEEMRFRVSQISTDHGLTNIPAPHKTKSKWLKPFKFTKRWRPALGQRDPHTFTHVTQALSQLFSRILASCCVKSIIYFRNIAIGYRLAHFI</sequence>
<dbReference type="Pfam" id="PF01096">
    <property type="entry name" value="Zn_ribbon_TFIIS"/>
    <property type="match status" value="1"/>
</dbReference>
<dbReference type="InterPro" id="IPR034012">
    <property type="entry name" value="Zn_ribbon_RPB9_C"/>
</dbReference>
<dbReference type="GO" id="GO:0005730">
    <property type="term" value="C:nucleolus"/>
    <property type="evidence" value="ECO:0007669"/>
    <property type="project" value="UniProtKB-SubCell"/>
</dbReference>
<dbReference type="Pfam" id="PF02150">
    <property type="entry name" value="Zn_ribbon_RPB9"/>
    <property type="match status" value="1"/>
</dbReference>
<dbReference type="InterPro" id="IPR001529">
    <property type="entry name" value="Zn_ribbon_RPB9"/>
</dbReference>
<reference evidence="10" key="1">
    <citation type="submission" date="2020-11" db="EMBL/GenBank/DDBJ databases">
        <authorList>
            <person name="Tran Van P."/>
        </authorList>
    </citation>
    <scope>NUCLEOTIDE SEQUENCE</scope>
</reference>
<dbReference type="GO" id="GO:0008270">
    <property type="term" value="F:zinc ion binding"/>
    <property type="evidence" value="ECO:0007669"/>
    <property type="project" value="UniProtKB-KW"/>
</dbReference>
<evidence type="ECO:0000259" key="9">
    <source>
        <dbReference type="PROSITE" id="PS51133"/>
    </source>
</evidence>
<dbReference type="GO" id="GO:0005665">
    <property type="term" value="C:RNA polymerase II, core complex"/>
    <property type="evidence" value="ECO:0007669"/>
    <property type="project" value="TreeGrafter"/>
</dbReference>
<name>A0A7R9IRJ0_9NEOP</name>
<comment type="similarity">
    <text evidence="8">Belongs to the archaeal rpoM/eukaryotic RPA12/RPB9/RPC11 RNA polymerase family.</text>
</comment>
<dbReference type="PROSITE" id="PS51133">
    <property type="entry name" value="ZF_TFIIS_2"/>
    <property type="match status" value="1"/>
</dbReference>
<keyword evidence="4 7" id="KW-0863">Zinc-finger</keyword>
<evidence type="ECO:0000256" key="7">
    <source>
        <dbReference type="PROSITE-ProRule" id="PRU00472"/>
    </source>
</evidence>
<evidence type="ECO:0000256" key="1">
    <source>
        <dbReference type="ARBA" id="ARBA00004604"/>
    </source>
</evidence>
<dbReference type="GO" id="GO:0003899">
    <property type="term" value="F:DNA-directed RNA polymerase activity"/>
    <property type="evidence" value="ECO:0007669"/>
    <property type="project" value="InterPro"/>
</dbReference>
<dbReference type="GO" id="GO:0006367">
    <property type="term" value="P:transcription initiation at RNA polymerase II promoter"/>
    <property type="evidence" value="ECO:0007669"/>
    <property type="project" value="TreeGrafter"/>
</dbReference>
<evidence type="ECO:0000256" key="2">
    <source>
        <dbReference type="ARBA" id="ARBA00022478"/>
    </source>
</evidence>
<dbReference type="AlphaFoldDB" id="A0A7R9IRJ0"/>
<dbReference type="PANTHER" id="PTHR11239:SF1">
    <property type="entry name" value="DNA-DIRECTED RNA POLYMERASE II SUBUNIT RPB9"/>
    <property type="match status" value="1"/>
</dbReference>
<keyword evidence="6" id="KW-0539">Nucleus</keyword>
<evidence type="ECO:0000256" key="4">
    <source>
        <dbReference type="ARBA" id="ARBA00022771"/>
    </source>
</evidence>
<dbReference type="SUPFAM" id="SSF57783">
    <property type="entry name" value="Zinc beta-ribbon"/>
    <property type="match status" value="2"/>
</dbReference>
<evidence type="ECO:0000256" key="5">
    <source>
        <dbReference type="ARBA" id="ARBA00022833"/>
    </source>
</evidence>
<dbReference type="GO" id="GO:0003676">
    <property type="term" value="F:nucleic acid binding"/>
    <property type="evidence" value="ECO:0007669"/>
    <property type="project" value="InterPro"/>
</dbReference>
<gene>
    <name evidence="10" type="ORF">TTEB3V08_LOCUS10996</name>
</gene>
<dbReference type="InterPro" id="IPR001222">
    <property type="entry name" value="Znf_TFIIS"/>
</dbReference>
<dbReference type="EMBL" id="OE007269">
    <property type="protein sequence ID" value="CAD7463110.1"/>
    <property type="molecule type" value="Genomic_DNA"/>
</dbReference>
<dbReference type="GO" id="GO:0006283">
    <property type="term" value="P:transcription-coupled nucleotide-excision repair"/>
    <property type="evidence" value="ECO:0007669"/>
    <property type="project" value="TreeGrafter"/>
</dbReference>
<dbReference type="GO" id="GO:0001193">
    <property type="term" value="P:maintenance of transcriptional fidelity during transcription elongation by RNA polymerase II"/>
    <property type="evidence" value="ECO:0007669"/>
    <property type="project" value="TreeGrafter"/>
</dbReference>
<keyword evidence="3 8" id="KW-0479">Metal-binding</keyword>
<dbReference type="SMART" id="SM00661">
    <property type="entry name" value="RPOL9"/>
    <property type="match status" value="1"/>
</dbReference>
<keyword evidence="8" id="KW-0804">Transcription</keyword>
<dbReference type="Gene3D" id="2.20.25.10">
    <property type="match status" value="2"/>
</dbReference>
<evidence type="ECO:0000256" key="3">
    <source>
        <dbReference type="ARBA" id="ARBA00022723"/>
    </source>
</evidence>
<feature type="domain" description="TFIIS-type" evidence="9">
    <location>
        <begin position="60"/>
        <end position="123"/>
    </location>
</feature>
<keyword evidence="2 8" id="KW-0240">DNA-directed RNA polymerase</keyword>
<evidence type="ECO:0000313" key="10">
    <source>
        <dbReference type="EMBL" id="CAD7463110.1"/>
    </source>
</evidence>
<evidence type="ECO:0000256" key="8">
    <source>
        <dbReference type="RuleBase" id="RU003474"/>
    </source>
</evidence>